<keyword evidence="3 7" id="KW-0812">Transmembrane</keyword>
<evidence type="ECO:0000256" key="4">
    <source>
        <dbReference type="ARBA" id="ARBA00022801"/>
    </source>
</evidence>
<dbReference type="GO" id="GO:0016020">
    <property type="term" value="C:membrane"/>
    <property type="evidence" value="ECO:0007669"/>
    <property type="project" value="UniProtKB-SubCell"/>
</dbReference>
<organism evidence="9 10">
    <name type="scientific">Fulvivirga sediminis</name>
    <dbReference type="NCBI Taxonomy" id="2803949"/>
    <lineage>
        <taxon>Bacteria</taxon>
        <taxon>Pseudomonadati</taxon>
        <taxon>Bacteroidota</taxon>
        <taxon>Cytophagia</taxon>
        <taxon>Cytophagales</taxon>
        <taxon>Fulvivirgaceae</taxon>
        <taxon>Fulvivirga</taxon>
    </lineage>
</organism>
<dbReference type="PANTHER" id="PTHR43731">
    <property type="entry name" value="RHOMBOID PROTEASE"/>
    <property type="match status" value="1"/>
</dbReference>
<name>A0A937F823_9BACT</name>
<comment type="similarity">
    <text evidence="2">Belongs to the peptidase S54 family.</text>
</comment>
<dbReference type="Pfam" id="PF01694">
    <property type="entry name" value="Rhomboid"/>
    <property type="match status" value="2"/>
</dbReference>
<dbReference type="InterPro" id="IPR050925">
    <property type="entry name" value="Rhomboid_protease_S54"/>
</dbReference>
<evidence type="ECO:0000256" key="6">
    <source>
        <dbReference type="ARBA" id="ARBA00023136"/>
    </source>
</evidence>
<dbReference type="Gene3D" id="1.20.1540.10">
    <property type="entry name" value="Rhomboid-like"/>
    <property type="match status" value="1"/>
</dbReference>
<dbReference type="PANTHER" id="PTHR43731:SF14">
    <property type="entry name" value="PRESENILIN-ASSOCIATED RHOMBOID-LIKE PROTEIN, MITOCHONDRIAL"/>
    <property type="match status" value="1"/>
</dbReference>
<evidence type="ECO:0000256" key="1">
    <source>
        <dbReference type="ARBA" id="ARBA00004141"/>
    </source>
</evidence>
<keyword evidence="10" id="KW-1185">Reference proteome</keyword>
<dbReference type="GO" id="GO:0004252">
    <property type="term" value="F:serine-type endopeptidase activity"/>
    <property type="evidence" value="ECO:0007669"/>
    <property type="project" value="InterPro"/>
</dbReference>
<comment type="subcellular location">
    <subcellularLocation>
        <location evidence="1">Membrane</location>
        <topology evidence="1">Multi-pass membrane protein</topology>
    </subcellularLocation>
</comment>
<feature type="transmembrane region" description="Helical" evidence="7">
    <location>
        <begin position="185"/>
        <end position="206"/>
    </location>
</feature>
<dbReference type="InterPro" id="IPR022764">
    <property type="entry name" value="Peptidase_S54_rhomboid_dom"/>
</dbReference>
<keyword evidence="5 7" id="KW-1133">Transmembrane helix</keyword>
<feature type="transmembrane region" description="Helical" evidence="7">
    <location>
        <begin position="7"/>
        <end position="25"/>
    </location>
</feature>
<feature type="domain" description="Peptidase S54 rhomboid" evidence="8">
    <location>
        <begin position="175"/>
        <end position="253"/>
    </location>
</feature>
<sequence length="264" mass="29909">MQRLTPVVKNLLIINVVVFLLQYLMGDMHLTELVSLWGLQSPNFRPYQFLTYMFAHSGIFHIMFNMFGLIFLGPLLEQFWGPKRFLIFYLVTGIGAGLLYNGIEYWRVSSLQSAVDTYLEAPNADNFTLFAEDNKEYFNNSVYDFSNEFSKHEDDPAYIQRSKEIAMGAYQSASKSGKMLGASGAVYGILMAFGLLFPNTQLMLLIPPIPIKAKYLVLILGGIALYSGLSRNPGDNVAHFAHLGGMVFAFIMIKIWQGQRNKFY</sequence>
<evidence type="ECO:0000256" key="7">
    <source>
        <dbReference type="SAM" id="Phobius"/>
    </source>
</evidence>
<feature type="transmembrane region" description="Helical" evidence="7">
    <location>
        <begin position="237"/>
        <end position="256"/>
    </location>
</feature>
<protein>
    <submittedName>
        <fullName evidence="9">Rhomboid family intramembrane serine protease</fullName>
    </submittedName>
</protein>
<keyword evidence="9" id="KW-0645">Protease</keyword>
<dbReference type="InterPro" id="IPR035952">
    <property type="entry name" value="Rhomboid-like_sf"/>
</dbReference>
<dbReference type="GO" id="GO:0006508">
    <property type="term" value="P:proteolysis"/>
    <property type="evidence" value="ECO:0007669"/>
    <property type="project" value="UniProtKB-KW"/>
</dbReference>
<dbReference type="SUPFAM" id="SSF144091">
    <property type="entry name" value="Rhomboid-like"/>
    <property type="match status" value="1"/>
</dbReference>
<dbReference type="Proteomes" id="UP000659388">
    <property type="component" value="Unassembled WGS sequence"/>
</dbReference>
<dbReference type="AlphaFoldDB" id="A0A937F823"/>
<accession>A0A937F823</accession>
<evidence type="ECO:0000256" key="5">
    <source>
        <dbReference type="ARBA" id="ARBA00022989"/>
    </source>
</evidence>
<proteinExistence type="inferred from homology"/>
<feature type="transmembrane region" description="Helical" evidence="7">
    <location>
        <begin position="213"/>
        <end position="231"/>
    </location>
</feature>
<evidence type="ECO:0000256" key="3">
    <source>
        <dbReference type="ARBA" id="ARBA00022692"/>
    </source>
</evidence>
<gene>
    <name evidence="9" type="ORF">JL102_09305</name>
</gene>
<evidence type="ECO:0000313" key="9">
    <source>
        <dbReference type="EMBL" id="MBL3656324.1"/>
    </source>
</evidence>
<feature type="transmembrane region" description="Helical" evidence="7">
    <location>
        <begin position="49"/>
        <end position="73"/>
    </location>
</feature>
<feature type="domain" description="Peptidase S54 rhomboid" evidence="8">
    <location>
        <begin position="46"/>
        <end position="102"/>
    </location>
</feature>
<keyword evidence="4" id="KW-0378">Hydrolase</keyword>
<keyword evidence="6 7" id="KW-0472">Membrane</keyword>
<evidence type="ECO:0000313" key="10">
    <source>
        <dbReference type="Proteomes" id="UP000659388"/>
    </source>
</evidence>
<evidence type="ECO:0000256" key="2">
    <source>
        <dbReference type="ARBA" id="ARBA00009045"/>
    </source>
</evidence>
<dbReference type="EMBL" id="JAESIY010000004">
    <property type="protein sequence ID" value="MBL3656324.1"/>
    <property type="molecule type" value="Genomic_DNA"/>
</dbReference>
<evidence type="ECO:0000259" key="8">
    <source>
        <dbReference type="Pfam" id="PF01694"/>
    </source>
</evidence>
<comment type="caution">
    <text evidence="9">The sequence shown here is derived from an EMBL/GenBank/DDBJ whole genome shotgun (WGS) entry which is preliminary data.</text>
</comment>
<feature type="transmembrane region" description="Helical" evidence="7">
    <location>
        <begin position="85"/>
        <end position="103"/>
    </location>
</feature>
<reference evidence="9" key="1">
    <citation type="submission" date="2021-01" db="EMBL/GenBank/DDBJ databases">
        <title>Fulvivirga kasyanovii gen. nov., sp nov., a novel member of the phylum Bacteroidetes isolated from seawater in a mussel farm.</title>
        <authorList>
            <person name="Zhao L.-H."/>
            <person name="Wang Z.-J."/>
        </authorList>
    </citation>
    <scope>NUCLEOTIDE SEQUENCE</scope>
    <source>
        <strain evidence="9">2943</strain>
    </source>
</reference>